<evidence type="ECO:0000313" key="2">
    <source>
        <dbReference type="Proteomes" id="UP000799767"/>
    </source>
</evidence>
<name>A0A6A6PSS8_9PEZI</name>
<proteinExistence type="predicted"/>
<reference evidence="1" key="1">
    <citation type="journal article" date="2020" name="Stud. Mycol.">
        <title>101 Dothideomycetes genomes: a test case for predicting lifestyles and emergence of pathogens.</title>
        <authorList>
            <person name="Haridas S."/>
            <person name="Albert R."/>
            <person name="Binder M."/>
            <person name="Bloem J."/>
            <person name="Labutti K."/>
            <person name="Salamov A."/>
            <person name="Andreopoulos B."/>
            <person name="Baker S."/>
            <person name="Barry K."/>
            <person name="Bills G."/>
            <person name="Bluhm B."/>
            <person name="Cannon C."/>
            <person name="Castanera R."/>
            <person name="Culley D."/>
            <person name="Daum C."/>
            <person name="Ezra D."/>
            <person name="Gonzalez J."/>
            <person name="Henrissat B."/>
            <person name="Kuo A."/>
            <person name="Liang C."/>
            <person name="Lipzen A."/>
            <person name="Lutzoni F."/>
            <person name="Magnuson J."/>
            <person name="Mondo S."/>
            <person name="Nolan M."/>
            <person name="Ohm R."/>
            <person name="Pangilinan J."/>
            <person name="Park H.-J."/>
            <person name="Ramirez L."/>
            <person name="Alfaro M."/>
            <person name="Sun H."/>
            <person name="Tritt A."/>
            <person name="Yoshinaga Y."/>
            <person name="Zwiers L.-H."/>
            <person name="Turgeon B."/>
            <person name="Goodwin S."/>
            <person name="Spatafora J."/>
            <person name="Crous P."/>
            <person name="Grigoriev I."/>
        </authorList>
    </citation>
    <scope>NUCLEOTIDE SEQUENCE</scope>
    <source>
        <strain evidence="1">CBS 113389</strain>
    </source>
</reference>
<accession>A0A6A6PSS8</accession>
<keyword evidence="2" id="KW-1185">Reference proteome</keyword>
<dbReference type="RefSeq" id="XP_033589515.1">
    <property type="nucleotide sequence ID" value="XM_033737069.1"/>
</dbReference>
<dbReference type="Proteomes" id="UP000799767">
    <property type="component" value="Unassembled WGS sequence"/>
</dbReference>
<dbReference type="GeneID" id="54478071"/>
<evidence type="ECO:0000313" key="1">
    <source>
        <dbReference type="EMBL" id="KAF2482945.1"/>
    </source>
</evidence>
<sequence>MDKSIHNLPKELFEKIKQHAFTSLAIVTAPVRITEECKPPQMLQINRSMRDQAAYNFYGNGAVFGFDDLNTLIRWYASLPAPHRGLVENMRITCTAEGRPVSSEFKAWYAATVLGAREVVGRAERSLGAFADKIDFQVLAGELLSIVRLLPSGSARDPVVIWRPSSMRLDWVDFE</sequence>
<organism evidence="1 2">
    <name type="scientific">Neohortaea acidophila</name>
    <dbReference type="NCBI Taxonomy" id="245834"/>
    <lineage>
        <taxon>Eukaryota</taxon>
        <taxon>Fungi</taxon>
        <taxon>Dikarya</taxon>
        <taxon>Ascomycota</taxon>
        <taxon>Pezizomycotina</taxon>
        <taxon>Dothideomycetes</taxon>
        <taxon>Dothideomycetidae</taxon>
        <taxon>Mycosphaerellales</taxon>
        <taxon>Teratosphaeriaceae</taxon>
        <taxon>Neohortaea</taxon>
    </lineage>
</organism>
<dbReference type="OrthoDB" id="3650064at2759"/>
<dbReference type="AlphaFoldDB" id="A0A6A6PSS8"/>
<protein>
    <submittedName>
        <fullName evidence="1">Uncharacterized protein</fullName>
    </submittedName>
</protein>
<gene>
    <name evidence="1" type="ORF">BDY17DRAFT_323717</name>
</gene>
<dbReference type="EMBL" id="MU001635">
    <property type="protein sequence ID" value="KAF2482945.1"/>
    <property type="molecule type" value="Genomic_DNA"/>
</dbReference>